<keyword evidence="4" id="KW-1003">Cell membrane</keyword>
<dbReference type="GO" id="GO:0140352">
    <property type="term" value="P:export from cell"/>
    <property type="evidence" value="ECO:0007669"/>
    <property type="project" value="UniProtKB-ARBA"/>
</dbReference>
<dbReference type="Gene3D" id="3.40.1110.10">
    <property type="entry name" value="Calcium-transporting ATPase, cytoplasmic domain N"/>
    <property type="match status" value="1"/>
</dbReference>
<dbReference type="Gene3D" id="2.70.150.10">
    <property type="entry name" value="Calcium-transporting ATPase, cytoplasmic transduction domain A"/>
    <property type="match status" value="1"/>
</dbReference>
<keyword evidence="10" id="KW-0067">ATP-binding</keyword>
<dbReference type="SFLD" id="SFLDS00003">
    <property type="entry name" value="Haloacid_Dehalogenase"/>
    <property type="match status" value="1"/>
</dbReference>
<dbReference type="Pfam" id="PF13246">
    <property type="entry name" value="Cation_ATPase"/>
    <property type="match status" value="1"/>
</dbReference>
<dbReference type="EC" id="7.2.2.10" evidence="3"/>
<feature type="transmembrane region" description="Helical" evidence="15">
    <location>
        <begin position="76"/>
        <end position="94"/>
    </location>
</feature>
<evidence type="ECO:0000256" key="13">
    <source>
        <dbReference type="ARBA" id="ARBA00023136"/>
    </source>
</evidence>
<dbReference type="NCBIfam" id="TIGR01517">
    <property type="entry name" value="ATPase-IIB_Ca"/>
    <property type="match status" value="1"/>
</dbReference>
<feature type="transmembrane region" description="Helical" evidence="15">
    <location>
        <begin position="100"/>
        <end position="119"/>
    </location>
</feature>
<dbReference type="Pfam" id="PF00690">
    <property type="entry name" value="Cation_ATPase_N"/>
    <property type="match status" value="1"/>
</dbReference>
<dbReference type="SUPFAM" id="SSF56784">
    <property type="entry name" value="HAD-like"/>
    <property type="match status" value="1"/>
</dbReference>
<dbReference type="SFLD" id="SFLDF00027">
    <property type="entry name" value="p-type_atpase"/>
    <property type="match status" value="1"/>
</dbReference>
<dbReference type="SMART" id="SM00831">
    <property type="entry name" value="Cation_ATPase_N"/>
    <property type="match status" value="1"/>
</dbReference>
<evidence type="ECO:0000256" key="15">
    <source>
        <dbReference type="SAM" id="Phobius"/>
    </source>
</evidence>
<dbReference type="EMBL" id="FOHN01000028">
    <property type="protein sequence ID" value="SET53221.1"/>
    <property type="molecule type" value="Genomic_DNA"/>
</dbReference>
<dbReference type="PRINTS" id="PR00120">
    <property type="entry name" value="HATPASE"/>
</dbReference>
<gene>
    <name evidence="17" type="ORF">SAMN04487772_1288</name>
</gene>
<accession>A0A1I0F5J0</accession>
<dbReference type="Gene3D" id="3.40.50.1000">
    <property type="entry name" value="HAD superfamily/HAD-like"/>
    <property type="match status" value="1"/>
</dbReference>
<name>A0A1I0F5J0_9FIRM</name>
<dbReference type="InterPro" id="IPR006408">
    <property type="entry name" value="P-type_ATPase_IIB"/>
</dbReference>
<dbReference type="AlphaFoldDB" id="A0A1I0F5J0"/>
<dbReference type="InterPro" id="IPR050510">
    <property type="entry name" value="Cation_transp_ATPase_P-type"/>
</dbReference>
<organism evidence="17 18">
    <name type="scientific">[Clostridium] polysaccharolyticum</name>
    <dbReference type="NCBI Taxonomy" id="29364"/>
    <lineage>
        <taxon>Bacteria</taxon>
        <taxon>Bacillati</taxon>
        <taxon>Bacillota</taxon>
        <taxon>Clostridia</taxon>
        <taxon>Lachnospirales</taxon>
        <taxon>Lachnospiraceae</taxon>
    </lineage>
</organism>
<dbReference type="InterPro" id="IPR044492">
    <property type="entry name" value="P_typ_ATPase_HD_dom"/>
</dbReference>
<evidence type="ECO:0000256" key="7">
    <source>
        <dbReference type="ARBA" id="ARBA00022723"/>
    </source>
</evidence>
<proteinExistence type="inferred from homology"/>
<dbReference type="GO" id="GO:0016887">
    <property type="term" value="F:ATP hydrolysis activity"/>
    <property type="evidence" value="ECO:0007669"/>
    <property type="project" value="InterPro"/>
</dbReference>
<protein>
    <recommendedName>
        <fullName evidence="3">P-type Ca(2+) transporter</fullName>
        <ecNumber evidence="3">7.2.2.10</ecNumber>
    </recommendedName>
</protein>
<dbReference type="Gene3D" id="1.20.1110.10">
    <property type="entry name" value="Calcium-transporting ATPase, transmembrane domain"/>
    <property type="match status" value="1"/>
</dbReference>
<reference evidence="17 18" key="1">
    <citation type="submission" date="2016-10" db="EMBL/GenBank/DDBJ databases">
        <authorList>
            <person name="de Groot N.N."/>
        </authorList>
    </citation>
    <scope>NUCLEOTIDE SEQUENCE [LARGE SCALE GENOMIC DNA]</scope>
    <source>
        <strain evidence="17 18">DSM 1801</strain>
    </source>
</reference>
<dbReference type="STRING" id="29364.SAMN04487772_1288"/>
<evidence type="ECO:0000256" key="2">
    <source>
        <dbReference type="ARBA" id="ARBA00005675"/>
    </source>
</evidence>
<evidence type="ECO:0000256" key="12">
    <source>
        <dbReference type="ARBA" id="ARBA00022989"/>
    </source>
</evidence>
<evidence type="ECO:0000256" key="1">
    <source>
        <dbReference type="ARBA" id="ARBA00004651"/>
    </source>
</evidence>
<feature type="transmembrane region" description="Helical" evidence="15">
    <location>
        <begin position="267"/>
        <end position="286"/>
    </location>
</feature>
<keyword evidence="7" id="KW-0479">Metal-binding</keyword>
<evidence type="ECO:0000256" key="5">
    <source>
        <dbReference type="ARBA" id="ARBA00022568"/>
    </source>
</evidence>
<dbReference type="FunFam" id="2.70.150.10:FF:000016">
    <property type="entry name" value="Calcium-transporting P-type ATPase putative"/>
    <property type="match status" value="1"/>
</dbReference>
<evidence type="ECO:0000256" key="14">
    <source>
        <dbReference type="ARBA" id="ARBA00048694"/>
    </source>
</evidence>
<feature type="transmembrane region" description="Helical" evidence="15">
    <location>
        <begin position="851"/>
        <end position="871"/>
    </location>
</feature>
<sequence>MLQTNHTPAFQTSKNPPILWHCLGTEETLKRLQTSSQNGLSQREAGKRTRQYGYNEIQAKKKKSIVSRFFEQFKDFMIIILIIAAFISFFVSYLEGKPDLVDPIIIFAIIILNAVMGVIQEAKAEKSLEALKKMSAPTAQVLRDKKEITIPSRELVPGDIVFLETGNYVPSDVRLLDSINLKVDESSLTGESHPVEKNALISLNPDTIVGDRLNLAFATGIVTYGRAKAVVTETGMNTEVGHIAQMIMDDDIPQTPLQKRLAQTGKILGIAALLICIVIFILGTIQGRPPFDMFMTSVSLAVAAIPEGLPAIVTIMLSLGVQRMAKKQAVIRRLPAVETLGSATVICSDKTGTLTQNKMTVTNITSYQKEESLNSSFGAALLSLAAQCNDAKLQIHKKNITAIGEPTETALALAAYKQSIDKTKLDLLQKRVCEIPFDSNRKMMTTVHQYQQELSYIGLPNNFTYISITKGAPDVLLRYCNKVYHNGTIINLTKKHISQILNQNQTLTRQALRVIAVGFKPITELNANADETILKKELEQELVFAGLIGMMDPPRPEVRNAVLTCKSAGIKPVMITGDHIQTACAIGKALDIITKDCEALSGEAIDKLSSHELCQKVNQYGVFARVSPEHKVRLVKAFQQNGNIVAMTGDGVNDAPALKSADIGCAMGITGTDVAKNAADMILEDDNFATIVSAVSEGRGIYENIKKAIHFLLSSNIGEIMTIFVAILFKLPTPLVAVQLLWVNLVTDSLPAVSLGVDPVGKDIMKRPPVPPDKGIFADGLWLNIIIQGLMIGSLALLAYVLGCQVLPESSLLLGRTMCFGVLSLSQLFHSFNVRSEHSIFKIGLLSNNRLVMSFIICTILQISVISIPSLARIFNVIPLLPMQWIIVMILSIMPIFIVELQKRASK</sequence>
<evidence type="ECO:0000313" key="17">
    <source>
        <dbReference type="EMBL" id="SET53221.1"/>
    </source>
</evidence>
<evidence type="ECO:0000256" key="10">
    <source>
        <dbReference type="ARBA" id="ARBA00022840"/>
    </source>
</evidence>
<evidence type="ECO:0000256" key="8">
    <source>
        <dbReference type="ARBA" id="ARBA00022741"/>
    </source>
</evidence>
<dbReference type="SUPFAM" id="SSF81665">
    <property type="entry name" value="Calcium ATPase, transmembrane domain M"/>
    <property type="match status" value="1"/>
</dbReference>
<feature type="transmembrane region" description="Helical" evidence="15">
    <location>
        <begin position="741"/>
        <end position="760"/>
    </location>
</feature>
<comment type="catalytic activity">
    <reaction evidence="14">
        <text>Ca(2+)(in) + ATP + H2O = Ca(2+)(out) + ADP + phosphate + H(+)</text>
        <dbReference type="Rhea" id="RHEA:18105"/>
        <dbReference type="ChEBI" id="CHEBI:15377"/>
        <dbReference type="ChEBI" id="CHEBI:15378"/>
        <dbReference type="ChEBI" id="CHEBI:29108"/>
        <dbReference type="ChEBI" id="CHEBI:30616"/>
        <dbReference type="ChEBI" id="CHEBI:43474"/>
        <dbReference type="ChEBI" id="CHEBI:456216"/>
        <dbReference type="EC" id="7.2.2.10"/>
    </reaction>
</comment>
<dbReference type="Pfam" id="PF00689">
    <property type="entry name" value="Cation_ATPase_C"/>
    <property type="match status" value="1"/>
</dbReference>
<feature type="transmembrane region" description="Helical" evidence="15">
    <location>
        <begin position="781"/>
        <end position="801"/>
    </location>
</feature>
<dbReference type="Pfam" id="PF00122">
    <property type="entry name" value="E1-E2_ATPase"/>
    <property type="match status" value="1"/>
</dbReference>
<dbReference type="GO" id="GO:0005388">
    <property type="term" value="F:P-type calcium transporter activity"/>
    <property type="evidence" value="ECO:0007669"/>
    <property type="project" value="UniProtKB-EC"/>
</dbReference>
<dbReference type="InterPro" id="IPR008250">
    <property type="entry name" value="ATPase_P-typ_transduc_dom_A_sf"/>
</dbReference>
<dbReference type="FunFam" id="3.40.50.1000:FF:000028">
    <property type="entry name" value="Calcium-transporting P-type ATPase, putative"/>
    <property type="match status" value="1"/>
</dbReference>
<dbReference type="OrthoDB" id="9760364at2"/>
<dbReference type="RefSeq" id="WP_092478729.1">
    <property type="nucleotide sequence ID" value="NZ_FOHN01000028.1"/>
</dbReference>
<dbReference type="FunFam" id="3.40.50.1000:FF:000001">
    <property type="entry name" value="Phospholipid-transporting ATPase IC"/>
    <property type="match status" value="1"/>
</dbReference>
<dbReference type="PANTHER" id="PTHR43294:SF21">
    <property type="entry name" value="CATION TRANSPORTING ATPASE"/>
    <property type="match status" value="1"/>
</dbReference>
<evidence type="ECO:0000259" key="16">
    <source>
        <dbReference type="SMART" id="SM00831"/>
    </source>
</evidence>
<evidence type="ECO:0000256" key="3">
    <source>
        <dbReference type="ARBA" id="ARBA00012790"/>
    </source>
</evidence>
<dbReference type="InterPro" id="IPR023298">
    <property type="entry name" value="ATPase_P-typ_TM_dom_sf"/>
</dbReference>
<keyword evidence="5" id="KW-0109">Calcium transport</keyword>
<dbReference type="InterPro" id="IPR001757">
    <property type="entry name" value="P_typ_ATPase"/>
</dbReference>
<dbReference type="PROSITE" id="PS00154">
    <property type="entry name" value="ATPASE_E1_E2"/>
    <property type="match status" value="1"/>
</dbReference>
<dbReference type="InterPro" id="IPR006068">
    <property type="entry name" value="ATPase_P-typ_cation-transptr_C"/>
</dbReference>
<feature type="transmembrane region" description="Helical" evidence="15">
    <location>
        <begin position="708"/>
        <end position="729"/>
    </location>
</feature>
<evidence type="ECO:0000256" key="11">
    <source>
        <dbReference type="ARBA" id="ARBA00022967"/>
    </source>
</evidence>
<keyword evidence="8" id="KW-0547">Nucleotide-binding</keyword>
<dbReference type="InterPro" id="IPR036412">
    <property type="entry name" value="HAD-like_sf"/>
</dbReference>
<dbReference type="GO" id="GO:0005524">
    <property type="term" value="F:ATP binding"/>
    <property type="evidence" value="ECO:0007669"/>
    <property type="project" value="UniProtKB-KW"/>
</dbReference>
<feature type="transmembrane region" description="Helical" evidence="15">
    <location>
        <begin position="813"/>
        <end position="830"/>
    </location>
</feature>
<feature type="transmembrane region" description="Helical" evidence="15">
    <location>
        <begin position="883"/>
        <end position="901"/>
    </location>
</feature>
<keyword evidence="9" id="KW-0106">Calcium</keyword>
<keyword evidence="11" id="KW-1278">Translocase</keyword>
<dbReference type="SUPFAM" id="SSF81653">
    <property type="entry name" value="Calcium ATPase, transduction domain A"/>
    <property type="match status" value="1"/>
</dbReference>
<keyword evidence="5" id="KW-0813">Transport</keyword>
<evidence type="ECO:0000256" key="4">
    <source>
        <dbReference type="ARBA" id="ARBA00022475"/>
    </source>
</evidence>
<feature type="domain" description="Cation-transporting P-type ATPase N-terminal" evidence="16">
    <location>
        <begin position="19"/>
        <end position="93"/>
    </location>
</feature>
<feature type="transmembrane region" description="Helical" evidence="15">
    <location>
        <begin position="298"/>
        <end position="319"/>
    </location>
</feature>
<dbReference type="SFLD" id="SFLDG00002">
    <property type="entry name" value="C1.7:_P-type_atpase_like"/>
    <property type="match status" value="1"/>
</dbReference>
<comment type="subcellular location">
    <subcellularLocation>
        <location evidence="1">Cell membrane</location>
        <topology evidence="1">Multi-pass membrane protein</topology>
    </subcellularLocation>
</comment>
<dbReference type="NCBIfam" id="TIGR01494">
    <property type="entry name" value="ATPase_P-type"/>
    <property type="match status" value="2"/>
</dbReference>
<evidence type="ECO:0000313" key="18">
    <source>
        <dbReference type="Proteomes" id="UP000199800"/>
    </source>
</evidence>
<dbReference type="InterPro" id="IPR059000">
    <property type="entry name" value="ATPase_P-type_domA"/>
</dbReference>
<dbReference type="Proteomes" id="UP000199800">
    <property type="component" value="Unassembled WGS sequence"/>
</dbReference>
<dbReference type="GO" id="GO:0005886">
    <property type="term" value="C:plasma membrane"/>
    <property type="evidence" value="ECO:0007669"/>
    <property type="project" value="UniProtKB-SubCell"/>
</dbReference>
<dbReference type="PANTHER" id="PTHR43294">
    <property type="entry name" value="SODIUM/POTASSIUM-TRANSPORTING ATPASE SUBUNIT ALPHA"/>
    <property type="match status" value="1"/>
</dbReference>
<dbReference type="InterPro" id="IPR023214">
    <property type="entry name" value="HAD_sf"/>
</dbReference>
<dbReference type="InterPro" id="IPR004014">
    <property type="entry name" value="ATPase_P-typ_cation-transptr_N"/>
</dbReference>
<comment type="similarity">
    <text evidence="2">Belongs to the cation transport ATPase (P-type) (TC 3.A.3) family. Type IIA subfamily.</text>
</comment>
<keyword evidence="13 15" id="KW-0472">Membrane</keyword>
<dbReference type="InterPro" id="IPR023299">
    <property type="entry name" value="ATPase_P-typ_cyto_dom_N"/>
</dbReference>
<keyword evidence="5" id="KW-0406">Ion transport</keyword>
<keyword evidence="6 15" id="KW-0812">Transmembrane</keyword>
<dbReference type="InterPro" id="IPR018303">
    <property type="entry name" value="ATPase_P-typ_P_site"/>
</dbReference>
<keyword evidence="18" id="KW-1185">Reference proteome</keyword>
<keyword evidence="12 15" id="KW-1133">Transmembrane helix</keyword>
<dbReference type="PRINTS" id="PR00119">
    <property type="entry name" value="CATATPASE"/>
</dbReference>
<dbReference type="SUPFAM" id="SSF81660">
    <property type="entry name" value="Metal cation-transporting ATPase, ATP-binding domain N"/>
    <property type="match status" value="1"/>
</dbReference>
<dbReference type="CDD" id="cd02089">
    <property type="entry name" value="P-type_ATPase_Ca_prok"/>
    <property type="match status" value="1"/>
</dbReference>
<evidence type="ECO:0000256" key="6">
    <source>
        <dbReference type="ARBA" id="ARBA00022692"/>
    </source>
</evidence>
<evidence type="ECO:0000256" key="9">
    <source>
        <dbReference type="ARBA" id="ARBA00022837"/>
    </source>
</evidence>
<dbReference type="GO" id="GO:0046872">
    <property type="term" value="F:metal ion binding"/>
    <property type="evidence" value="ECO:0007669"/>
    <property type="project" value="UniProtKB-KW"/>
</dbReference>